<dbReference type="GeneID" id="106667462"/>
<dbReference type="Proteomes" id="UP000494040">
    <property type="component" value="Unassembled WGS sequence"/>
</dbReference>
<dbReference type="NCBIfam" id="TIGR00324">
    <property type="entry name" value="endA"/>
    <property type="match status" value="1"/>
</dbReference>
<evidence type="ECO:0000256" key="5">
    <source>
        <dbReference type="ARBA" id="ARBA00032432"/>
    </source>
</evidence>
<feature type="active site" evidence="7">
    <location>
        <position position="448"/>
    </location>
</feature>
<protein>
    <recommendedName>
        <fullName evidence="2">tRNA-intron lyase</fullName>
        <ecNumber evidence="2">4.6.1.16</ecNumber>
    </recommendedName>
    <alternativeName>
        <fullName evidence="5">tRNA-intron endonuclease Sen2</fullName>
    </alternativeName>
</protein>
<dbReference type="EnsemblMetazoa" id="XM_014395426.2">
    <property type="protein sequence ID" value="XP_014250912.1"/>
    <property type="gene ID" value="LOC106667462"/>
</dbReference>
<dbReference type="PANTHER" id="PTHR21227">
    <property type="entry name" value="TRNA-SPLICING ENDONUCLEASE SUBUNIT SEN2"/>
    <property type="match status" value="1"/>
</dbReference>
<keyword evidence="12" id="KW-1185">Reference proteome</keyword>
<keyword evidence="3" id="KW-0819">tRNA processing</keyword>
<evidence type="ECO:0000256" key="4">
    <source>
        <dbReference type="ARBA" id="ARBA00023239"/>
    </source>
</evidence>
<dbReference type="InterPro" id="IPR036167">
    <property type="entry name" value="tRNA_intron_Endo_cat-like_sf"/>
</dbReference>
<evidence type="ECO:0000259" key="10">
    <source>
        <dbReference type="Pfam" id="PF02778"/>
    </source>
</evidence>
<dbReference type="CDD" id="cd22363">
    <property type="entry name" value="tRNA-intron_lyase_C"/>
    <property type="match status" value="1"/>
</dbReference>
<evidence type="ECO:0000256" key="7">
    <source>
        <dbReference type="PIRSR" id="PIRSR011789-1"/>
    </source>
</evidence>
<dbReference type="AlphaFoldDB" id="A0A8I6RR10"/>
<dbReference type="KEGG" id="clec:106667462"/>
<accession>A0A8I6RR10</accession>
<feature type="active site" evidence="7">
    <location>
        <position position="440"/>
    </location>
</feature>
<evidence type="ECO:0000259" key="9">
    <source>
        <dbReference type="Pfam" id="PF01974"/>
    </source>
</evidence>
<feature type="active site" evidence="7">
    <location>
        <position position="485"/>
    </location>
</feature>
<name>A0A8I6RR10_CIMLE</name>
<dbReference type="OMA" id="TDICVVE"/>
<evidence type="ECO:0000256" key="2">
    <source>
        <dbReference type="ARBA" id="ARBA00012573"/>
    </source>
</evidence>
<feature type="domain" description="tRNA intron endonuclease N-terminal" evidence="10">
    <location>
        <begin position="367"/>
        <end position="400"/>
    </location>
</feature>
<feature type="compositionally biased region" description="Basic residues" evidence="8">
    <location>
        <begin position="1"/>
        <end position="15"/>
    </location>
</feature>
<dbReference type="OrthoDB" id="10249562at2759"/>
<feature type="region of interest" description="Disordered" evidence="8">
    <location>
        <begin position="108"/>
        <end position="128"/>
    </location>
</feature>
<dbReference type="GO" id="GO:0000379">
    <property type="term" value="P:tRNA-type intron splice site recognition and cleavage"/>
    <property type="evidence" value="ECO:0007669"/>
    <property type="project" value="TreeGrafter"/>
</dbReference>
<dbReference type="InterPro" id="IPR006678">
    <property type="entry name" value="tRNA_intron_Endonuc_N"/>
</dbReference>
<dbReference type="RefSeq" id="XP_014250912.1">
    <property type="nucleotide sequence ID" value="XM_014395426.2"/>
</dbReference>
<dbReference type="GO" id="GO:0000213">
    <property type="term" value="F:tRNA-intron lyase activity"/>
    <property type="evidence" value="ECO:0007669"/>
    <property type="project" value="UniProtKB-EC"/>
</dbReference>
<dbReference type="Gene3D" id="3.40.1350.10">
    <property type="match status" value="1"/>
</dbReference>
<evidence type="ECO:0000256" key="1">
    <source>
        <dbReference type="ARBA" id="ARBA00008078"/>
    </source>
</evidence>
<feature type="domain" description="tRNA intron endonuclease catalytic" evidence="9">
    <location>
        <begin position="410"/>
        <end position="490"/>
    </location>
</feature>
<evidence type="ECO:0000256" key="3">
    <source>
        <dbReference type="ARBA" id="ARBA00022694"/>
    </source>
</evidence>
<dbReference type="InterPro" id="IPR006677">
    <property type="entry name" value="tRNA_intron_Endonuc_cat-like"/>
</dbReference>
<dbReference type="InterPro" id="IPR006676">
    <property type="entry name" value="tRNA_splic"/>
</dbReference>
<sequence length="529" mass="60508">MELKNPVKKRNKGQHHSTPNPPLPILSNSQIVQTVSVMFNGCFNGTSVVINDPQEISTLYKKGFFGKGSMSRSCPKFGKRKKGVPHVISEQQWKRRKDWEKKLSSILQNLPSQDESKCQTDDSVDPDDNEIEMADKEVCNKDDEPQDVPMSEVQCNQNEDKDSLQIDETKLTESEPTDKIEAKKSDVLSLEDEKSKDSDIQIMEENNSEIIEKERPSQGETDIEIIEDCNKIVLPQNTDICVVESQNTDICVVESQKTDICVVESQKTPENDFEMKDETDAIKIDEKENPAAQTLEIIDIPQAETVCNKEQIESVIDRSAEILSNREILSSNEVLVIADRNEDILENLNNLNPHIEKEAVNIVIELLHLSLEEAFFLSFALGCLNVCDLNGQNLSLEEMWLMFTNSQHDFIESYVAYHHFRSKGWVVKTGLKFGGNFLLYKDGPAYYHASYIVVIENINKFDDEEQKKTWADMVTLHRMGEASKKEVLVCNILWPSELKDIKCPLFLKSFTVRETLLRRWLPCHEKDED</sequence>
<feature type="region of interest" description="Disordered" evidence="8">
    <location>
        <begin position="141"/>
        <end position="163"/>
    </location>
</feature>
<dbReference type="PANTHER" id="PTHR21227:SF0">
    <property type="entry name" value="TRNA-SPLICING ENDONUCLEASE SUBUNIT SEN2"/>
    <property type="match status" value="1"/>
</dbReference>
<evidence type="ECO:0000256" key="6">
    <source>
        <dbReference type="ARBA" id="ARBA00034031"/>
    </source>
</evidence>
<dbReference type="GO" id="GO:0003676">
    <property type="term" value="F:nucleic acid binding"/>
    <property type="evidence" value="ECO:0007669"/>
    <property type="project" value="InterPro"/>
</dbReference>
<comment type="similarity">
    <text evidence="1">Belongs to the tRNA-intron endonuclease family.</text>
</comment>
<dbReference type="GO" id="GO:0000214">
    <property type="term" value="C:tRNA-intron endonuclease complex"/>
    <property type="evidence" value="ECO:0007669"/>
    <property type="project" value="InterPro"/>
</dbReference>
<organism evidence="11 12">
    <name type="scientific">Cimex lectularius</name>
    <name type="common">Bed bug</name>
    <name type="synonym">Acanthia lectularia</name>
    <dbReference type="NCBI Taxonomy" id="79782"/>
    <lineage>
        <taxon>Eukaryota</taxon>
        <taxon>Metazoa</taxon>
        <taxon>Ecdysozoa</taxon>
        <taxon>Arthropoda</taxon>
        <taxon>Hexapoda</taxon>
        <taxon>Insecta</taxon>
        <taxon>Pterygota</taxon>
        <taxon>Neoptera</taxon>
        <taxon>Paraneoptera</taxon>
        <taxon>Hemiptera</taxon>
        <taxon>Heteroptera</taxon>
        <taxon>Panheteroptera</taxon>
        <taxon>Cimicomorpha</taxon>
        <taxon>Cimicidae</taxon>
        <taxon>Cimex</taxon>
    </lineage>
</organism>
<dbReference type="Pfam" id="PF02778">
    <property type="entry name" value="tRNA_int_endo_N"/>
    <property type="match status" value="1"/>
</dbReference>
<dbReference type="GO" id="GO:0005737">
    <property type="term" value="C:cytoplasm"/>
    <property type="evidence" value="ECO:0007669"/>
    <property type="project" value="TreeGrafter"/>
</dbReference>
<dbReference type="SUPFAM" id="SSF53032">
    <property type="entry name" value="tRNA-intron endonuclease catalytic domain-like"/>
    <property type="match status" value="1"/>
</dbReference>
<dbReference type="EC" id="4.6.1.16" evidence="2"/>
<keyword evidence="4" id="KW-0456">Lyase</keyword>
<proteinExistence type="inferred from homology"/>
<reference evidence="11" key="1">
    <citation type="submission" date="2022-01" db="UniProtKB">
        <authorList>
            <consortium name="EnsemblMetazoa"/>
        </authorList>
    </citation>
    <scope>IDENTIFICATION</scope>
</reference>
<dbReference type="CTD" id="80746"/>
<comment type="catalytic activity">
    <reaction evidence="6">
        <text>pretRNA = a 3'-half-tRNA molecule with a 5'-OH end + a 5'-half-tRNA molecule with a 2',3'-cyclic phosphate end + an intron with a 2',3'-cyclic phosphate and a 5'-hydroxyl terminus.</text>
        <dbReference type="EC" id="4.6.1.16"/>
    </reaction>
</comment>
<evidence type="ECO:0000313" key="12">
    <source>
        <dbReference type="Proteomes" id="UP000494040"/>
    </source>
</evidence>
<evidence type="ECO:0000313" key="11">
    <source>
        <dbReference type="EnsemblMetazoa" id="XP_014250912.1"/>
    </source>
</evidence>
<dbReference type="InterPro" id="IPR011856">
    <property type="entry name" value="tRNA_endonuc-like_dom_sf"/>
</dbReference>
<dbReference type="Pfam" id="PF01974">
    <property type="entry name" value="tRNA_int_endo"/>
    <property type="match status" value="1"/>
</dbReference>
<dbReference type="InterPro" id="IPR016589">
    <property type="entry name" value="tRNA_splic_SEN2"/>
</dbReference>
<evidence type="ECO:0000256" key="8">
    <source>
        <dbReference type="SAM" id="MobiDB-lite"/>
    </source>
</evidence>
<dbReference type="PIRSF" id="PIRSF011789">
    <property type="entry name" value="tRNA_splic_SEN2"/>
    <property type="match status" value="1"/>
</dbReference>
<feature type="region of interest" description="Disordered" evidence="8">
    <location>
        <begin position="1"/>
        <end position="26"/>
    </location>
</feature>